<protein>
    <submittedName>
        <fullName evidence="2">Uncharacterized protein</fullName>
    </submittedName>
</protein>
<name>A0A2M8EKC4_UNCKA</name>
<proteinExistence type="predicted"/>
<feature type="transmembrane region" description="Helical" evidence="1">
    <location>
        <begin position="300"/>
        <end position="322"/>
    </location>
</feature>
<evidence type="ECO:0000313" key="2">
    <source>
        <dbReference type="EMBL" id="PJC23191.1"/>
    </source>
</evidence>
<feature type="transmembrane region" description="Helical" evidence="1">
    <location>
        <begin position="399"/>
        <end position="421"/>
    </location>
</feature>
<feature type="transmembrane region" description="Helical" evidence="1">
    <location>
        <begin position="427"/>
        <end position="447"/>
    </location>
</feature>
<gene>
    <name evidence="2" type="ORF">CO059_00205</name>
</gene>
<keyword evidence="1" id="KW-0812">Transmembrane</keyword>
<feature type="transmembrane region" description="Helical" evidence="1">
    <location>
        <begin position="337"/>
        <end position="357"/>
    </location>
</feature>
<evidence type="ECO:0000256" key="1">
    <source>
        <dbReference type="SAM" id="Phobius"/>
    </source>
</evidence>
<sequence length="528" mass="60526">MAESYPVSGAPHLSYLIEAFSKDHRPSFPEGPKIKVSEAVSTLAFLYEKVRQAMEYQESHLLRRAAVERILMRRLRPESNASSVAEALVKELIRGRYLENNTYPESLIAVVGKTLEKYVYLLQKIEGRKEGMELSEWLMRLASSEIEEIFTPPNRDDALAAFMYTNISKAAILKDDTLNANEKRLQLYLAIYKTLLKLDRAMLEFNLFELFYPNWKQADYPLLEEVGANLIRIKERSVAILGYPLGGALAAQVKRYVPPFFVLRDALEKEGAKILGSQMDLVRAVRTAYQRRYERERARLATAATRALIYIFLTKILLSLAFELPAERFIYGEVRRIPFMINFFFPPLLIFLLTLSLTPPGRENEERVVKAVEGAVFGGGDGIFSEQYRVEVKKRSRTLSLVLFLLYLATFAVIFGAVSYLLRLVDFTLFGILLFFFYTSVVMYFGVRVRDSSRELVMVGGKETIASVLLSFISLPFLKVGSYVSIGLSRFNFLVLFATLLIEAPFQKLIEILEEWVSFMREKKEEVY</sequence>
<keyword evidence="1" id="KW-1133">Transmembrane helix</keyword>
<dbReference type="AlphaFoldDB" id="A0A2M8EKC4"/>
<dbReference type="Proteomes" id="UP000228781">
    <property type="component" value="Unassembled WGS sequence"/>
</dbReference>
<keyword evidence="1" id="KW-0472">Membrane</keyword>
<comment type="caution">
    <text evidence="2">The sequence shown here is derived from an EMBL/GenBank/DDBJ whole genome shotgun (WGS) entry which is preliminary data.</text>
</comment>
<evidence type="ECO:0000313" key="3">
    <source>
        <dbReference type="Proteomes" id="UP000228781"/>
    </source>
</evidence>
<accession>A0A2M8EKC4</accession>
<organism evidence="2 3">
    <name type="scientific">candidate division WWE3 bacterium CG_4_9_14_0_2_um_filter_48_10</name>
    <dbReference type="NCBI Taxonomy" id="1975078"/>
    <lineage>
        <taxon>Bacteria</taxon>
        <taxon>Katanobacteria</taxon>
    </lineage>
</organism>
<dbReference type="EMBL" id="PFSK01000005">
    <property type="protein sequence ID" value="PJC23191.1"/>
    <property type="molecule type" value="Genomic_DNA"/>
</dbReference>
<reference evidence="3" key="1">
    <citation type="submission" date="2017-09" db="EMBL/GenBank/DDBJ databases">
        <title>Depth-based differentiation of microbial function through sediment-hosted aquifers and enrichment of novel symbionts in the deep terrestrial subsurface.</title>
        <authorList>
            <person name="Probst A.J."/>
            <person name="Ladd B."/>
            <person name="Jarett J.K."/>
            <person name="Geller-Mcgrath D.E."/>
            <person name="Sieber C.M.K."/>
            <person name="Emerson J.B."/>
            <person name="Anantharaman K."/>
            <person name="Thomas B.C."/>
            <person name="Malmstrom R."/>
            <person name="Stieglmeier M."/>
            <person name="Klingl A."/>
            <person name="Woyke T."/>
            <person name="Ryan C.M."/>
            <person name="Banfield J.F."/>
        </authorList>
    </citation>
    <scope>NUCLEOTIDE SEQUENCE [LARGE SCALE GENOMIC DNA]</scope>
</reference>